<dbReference type="Gene3D" id="3.90.180.10">
    <property type="entry name" value="Medium-chain alcohol dehydrogenases, catalytic domain"/>
    <property type="match status" value="1"/>
</dbReference>
<accession>A0A366EE29</accession>
<dbReference type="Pfam" id="PF08240">
    <property type="entry name" value="ADH_N"/>
    <property type="match status" value="1"/>
</dbReference>
<dbReference type="EMBL" id="QNRI01000002">
    <property type="protein sequence ID" value="RBP00674.1"/>
    <property type="molecule type" value="Genomic_DNA"/>
</dbReference>
<organism evidence="3 4">
    <name type="scientific">Paraliobacillus ryukyuensis</name>
    <dbReference type="NCBI Taxonomy" id="200904"/>
    <lineage>
        <taxon>Bacteria</taxon>
        <taxon>Bacillati</taxon>
        <taxon>Bacillota</taxon>
        <taxon>Bacilli</taxon>
        <taxon>Bacillales</taxon>
        <taxon>Bacillaceae</taxon>
        <taxon>Paraliobacillus</taxon>
    </lineage>
</organism>
<dbReference type="SUPFAM" id="SSF51735">
    <property type="entry name" value="NAD(P)-binding Rossmann-fold domains"/>
    <property type="match status" value="1"/>
</dbReference>
<sequence length="313" mass="34139">MKAITINRYGDKNVLEEQDVAFPVPTRDQVIIEVYAASVNPIDWNIRNGLFKEMLRFSFPIILGWDVAGKIVEVGSDVTNFQVGDAVFAKPALSPNGSYATYTAVNSNYLAKIPENLSFEEAASIPLAGLTAWESLVKLTNLQKGEKVLIHAGAGGVGSLAIQIAKSIGAYVVTTASQANEEYVKNLGADQVIDYRTEDFEQVLHDIDVVLDTIAGETLEKSCRVVKPGGRIVSILGNPDQTLADEYNIKVSGYWVFSSGFGDDLKQVAKLLANGKVKPQVGHVFDFTEENIRKAHELSESHHAKGKIVLKMK</sequence>
<dbReference type="InterPro" id="IPR050700">
    <property type="entry name" value="YIM1/Zinc_Alcohol_DH_Fams"/>
</dbReference>
<dbReference type="Pfam" id="PF13602">
    <property type="entry name" value="ADH_zinc_N_2"/>
    <property type="match status" value="1"/>
</dbReference>
<protein>
    <submittedName>
        <fullName evidence="3">NADPH:quinone reductase-like Zn-dependent oxidoreductase</fullName>
    </submittedName>
</protein>
<dbReference type="GO" id="GO:0016491">
    <property type="term" value="F:oxidoreductase activity"/>
    <property type="evidence" value="ECO:0007669"/>
    <property type="project" value="UniProtKB-KW"/>
</dbReference>
<dbReference type="PROSITE" id="PS01162">
    <property type="entry name" value="QOR_ZETA_CRYSTAL"/>
    <property type="match status" value="1"/>
</dbReference>
<keyword evidence="1" id="KW-0560">Oxidoreductase</keyword>
<name>A0A366EE29_9BACI</name>
<comment type="caution">
    <text evidence="3">The sequence shown here is derived from an EMBL/GenBank/DDBJ whole genome shotgun (WGS) entry which is preliminary data.</text>
</comment>
<dbReference type="InterPro" id="IPR002364">
    <property type="entry name" value="Quin_OxRdtase/zeta-crystal_CS"/>
</dbReference>
<evidence type="ECO:0000256" key="1">
    <source>
        <dbReference type="ARBA" id="ARBA00023002"/>
    </source>
</evidence>
<dbReference type="SMART" id="SM00829">
    <property type="entry name" value="PKS_ER"/>
    <property type="match status" value="1"/>
</dbReference>
<dbReference type="InterPro" id="IPR011032">
    <property type="entry name" value="GroES-like_sf"/>
</dbReference>
<dbReference type="OrthoDB" id="9792162at2"/>
<dbReference type="InterPro" id="IPR020843">
    <property type="entry name" value="ER"/>
</dbReference>
<dbReference type="InterPro" id="IPR013154">
    <property type="entry name" value="ADH-like_N"/>
</dbReference>
<dbReference type="PANTHER" id="PTHR11695:SF294">
    <property type="entry name" value="RETICULON-4-INTERACTING PROTEIN 1, MITOCHONDRIAL"/>
    <property type="match status" value="1"/>
</dbReference>
<dbReference type="RefSeq" id="WP_113867520.1">
    <property type="nucleotide sequence ID" value="NZ_BAABQN010000002.1"/>
</dbReference>
<evidence type="ECO:0000313" key="4">
    <source>
        <dbReference type="Proteomes" id="UP000252254"/>
    </source>
</evidence>
<dbReference type="GO" id="GO:0008270">
    <property type="term" value="F:zinc ion binding"/>
    <property type="evidence" value="ECO:0007669"/>
    <property type="project" value="InterPro"/>
</dbReference>
<evidence type="ECO:0000259" key="2">
    <source>
        <dbReference type="SMART" id="SM00829"/>
    </source>
</evidence>
<dbReference type="AlphaFoldDB" id="A0A366EE29"/>
<feature type="domain" description="Enoyl reductase (ER)" evidence="2">
    <location>
        <begin position="10"/>
        <end position="310"/>
    </location>
</feature>
<dbReference type="STRING" id="200904.GCA_900168775_00697"/>
<proteinExistence type="predicted"/>
<dbReference type="Proteomes" id="UP000252254">
    <property type="component" value="Unassembled WGS sequence"/>
</dbReference>
<dbReference type="SUPFAM" id="SSF50129">
    <property type="entry name" value="GroES-like"/>
    <property type="match status" value="1"/>
</dbReference>
<dbReference type="PANTHER" id="PTHR11695">
    <property type="entry name" value="ALCOHOL DEHYDROGENASE RELATED"/>
    <property type="match status" value="1"/>
</dbReference>
<dbReference type="Gene3D" id="3.40.50.720">
    <property type="entry name" value="NAD(P)-binding Rossmann-like Domain"/>
    <property type="match status" value="1"/>
</dbReference>
<dbReference type="CDD" id="cd05289">
    <property type="entry name" value="MDR_like_2"/>
    <property type="match status" value="1"/>
</dbReference>
<reference evidence="3 4" key="1">
    <citation type="submission" date="2018-06" db="EMBL/GenBank/DDBJ databases">
        <title>Genomic Encyclopedia of Type Strains, Phase IV (KMG-IV): sequencing the most valuable type-strain genomes for metagenomic binning, comparative biology and taxonomic classification.</title>
        <authorList>
            <person name="Goeker M."/>
        </authorList>
    </citation>
    <scope>NUCLEOTIDE SEQUENCE [LARGE SCALE GENOMIC DNA]</scope>
    <source>
        <strain evidence="3 4">DSM 15140</strain>
    </source>
</reference>
<keyword evidence="4" id="KW-1185">Reference proteome</keyword>
<dbReference type="InterPro" id="IPR036291">
    <property type="entry name" value="NAD(P)-bd_dom_sf"/>
</dbReference>
<evidence type="ECO:0000313" key="3">
    <source>
        <dbReference type="EMBL" id="RBP00674.1"/>
    </source>
</evidence>
<gene>
    <name evidence="3" type="ORF">DES48_102440</name>
</gene>